<comment type="caution">
    <text evidence="1">The sequence shown here is derived from an EMBL/GenBank/DDBJ whole genome shotgun (WGS) entry which is preliminary data.</text>
</comment>
<dbReference type="Proteomes" id="UP000887116">
    <property type="component" value="Unassembled WGS sequence"/>
</dbReference>
<gene>
    <name evidence="1" type="ORF">TNCT_143051</name>
    <name evidence="2" type="ORF">TNCT_143121</name>
</gene>
<dbReference type="EMBL" id="BMAO01029335">
    <property type="protein sequence ID" value="GFR30927.1"/>
    <property type="molecule type" value="Genomic_DNA"/>
</dbReference>
<proteinExistence type="predicted"/>
<dbReference type="AlphaFoldDB" id="A0A8X6M3R5"/>
<dbReference type="EMBL" id="BMAO01029335">
    <property type="protein sequence ID" value="GFR30940.1"/>
    <property type="molecule type" value="Genomic_DNA"/>
</dbReference>
<evidence type="ECO:0000313" key="3">
    <source>
        <dbReference type="Proteomes" id="UP000887116"/>
    </source>
</evidence>
<reference evidence="1" key="1">
    <citation type="submission" date="2020-07" db="EMBL/GenBank/DDBJ databases">
        <title>Multicomponent nature underlies the extraordinary mechanical properties of spider dragline silk.</title>
        <authorList>
            <person name="Kono N."/>
            <person name="Nakamura H."/>
            <person name="Mori M."/>
            <person name="Yoshida Y."/>
            <person name="Ohtoshi R."/>
            <person name="Malay A.D."/>
            <person name="Moran D.A.P."/>
            <person name="Tomita M."/>
            <person name="Numata K."/>
            <person name="Arakawa K."/>
        </authorList>
    </citation>
    <scope>NUCLEOTIDE SEQUENCE</scope>
</reference>
<protein>
    <submittedName>
        <fullName evidence="1">Uncharacterized protein</fullName>
    </submittedName>
</protein>
<evidence type="ECO:0000313" key="2">
    <source>
        <dbReference type="EMBL" id="GFR30940.1"/>
    </source>
</evidence>
<organism evidence="1 3">
    <name type="scientific">Trichonephila clavata</name>
    <name type="common">Joro spider</name>
    <name type="synonym">Nephila clavata</name>
    <dbReference type="NCBI Taxonomy" id="2740835"/>
    <lineage>
        <taxon>Eukaryota</taxon>
        <taxon>Metazoa</taxon>
        <taxon>Ecdysozoa</taxon>
        <taxon>Arthropoda</taxon>
        <taxon>Chelicerata</taxon>
        <taxon>Arachnida</taxon>
        <taxon>Araneae</taxon>
        <taxon>Araneomorphae</taxon>
        <taxon>Entelegynae</taxon>
        <taxon>Araneoidea</taxon>
        <taxon>Nephilidae</taxon>
        <taxon>Trichonephila</taxon>
    </lineage>
</organism>
<name>A0A8X6M3R5_TRICU</name>
<keyword evidence="3" id="KW-1185">Reference proteome</keyword>
<accession>A0A8X6M3R5</accession>
<evidence type="ECO:0000313" key="1">
    <source>
        <dbReference type="EMBL" id="GFR30927.1"/>
    </source>
</evidence>
<sequence>MCIYMYFGAENRPMGSQGFSAEKPMGKRLLVWPFYFEEGVFVVSFGPMVTEACNCLVYGQQMSKDKMSSTTPFLLCPLSLLHCRRCPHLGH</sequence>